<organism evidence="8 9">
    <name type="scientific">Chloroflexus islandicus</name>
    <dbReference type="NCBI Taxonomy" id="1707952"/>
    <lineage>
        <taxon>Bacteria</taxon>
        <taxon>Bacillati</taxon>
        <taxon>Chloroflexota</taxon>
        <taxon>Chloroflexia</taxon>
        <taxon>Chloroflexales</taxon>
        <taxon>Chloroflexineae</taxon>
        <taxon>Chloroflexaceae</taxon>
        <taxon>Chloroflexus</taxon>
    </lineage>
</organism>
<dbReference type="STRING" id="1707952.A6A03_18145"/>
<dbReference type="OrthoDB" id="9807941at2"/>
<dbReference type="PANTHER" id="PTHR10371:SF3">
    <property type="entry name" value="NADH DEHYDROGENASE [UBIQUINONE] FLAVOPROTEIN 2, MITOCHONDRIAL"/>
    <property type="match status" value="1"/>
</dbReference>
<dbReference type="EMBL" id="LWQS01000077">
    <property type="protein sequence ID" value="OAN43666.1"/>
    <property type="molecule type" value="Genomic_DNA"/>
</dbReference>
<keyword evidence="5" id="KW-0411">Iron-sulfur</keyword>
<keyword evidence="2" id="KW-0001">2Fe-2S</keyword>
<dbReference type="InterPro" id="IPR041921">
    <property type="entry name" value="NuoE_N"/>
</dbReference>
<proteinExistence type="inferred from homology"/>
<evidence type="ECO:0000256" key="1">
    <source>
        <dbReference type="ARBA" id="ARBA00010643"/>
    </source>
</evidence>
<comment type="similarity">
    <text evidence="1">Belongs to the complex I 24 kDa subunit family.</text>
</comment>
<evidence type="ECO:0000313" key="8">
    <source>
        <dbReference type="EMBL" id="OAN43666.1"/>
    </source>
</evidence>
<dbReference type="PANTHER" id="PTHR10371">
    <property type="entry name" value="NADH DEHYDROGENASE UBIQUINONE FLAVOPROTEIN 2, MITOCHONDRIAL"/>
    <property type="match status" value="1"/>
</dbReference>
<dbReference type="CDD" id="cd03064">
    <property type="entry name" value="TRX_Fd_NuoE"/>
    <property type="match status" value="1"/>
</dbReference>
<dbReference type="Gene3D" id="3.40.30.10">
    <property type="entry name" value="Glutaredoxin"/>
    <property type="match status" value="1"/>
</dbReference>
<keyword evidence="3" id="KW-0479">Metal-binding</keyword>
<dbReference type="InterPro" id="IPR042128">
    <property type="entry name" value="NuoE_dom"/>
</dbReference>
<feature type="compositionally biased region" description="Pro residues" evidence="7">
    <location>
        <begin position="201"/>
        <end position="211"/>
    </location>
</feature>
<dbReference type="InterPro" id="IPR002023">
    <property type="entry name" value="NuoE-like"/>
</dbReference>
<evidence type="ECO:0000256" key="7">
    <source>
        <dbReference type="SAM" id="MobiDB-lite"/>
    </source>
</evidence>
<evidence type="ECO:0000256" key="2">
    <source>
        <dbReference type="ARBA" id="ARBA00022714"/>
    </source>
</evidence>
<reference evidence="8 9" key="1">
    <citation type="submission" date="2016-04" db="EMBL/GenBank/DDBJ databases">
        <title>Chloroflexus islandicus sp. nov., a thermophilic filamentous anoxygenic phototrophic bacterium from geyser Strokkur (Iceland).</title>
        <authorList>
            <person name="Gaisin V.A."/>
            <person name="Kalashnikov A.M."/>
            <person name="Sukhacheva M.V."/>
            <person name="Grouzdev D.S."/>
            <person name="Ivanov T.M."/>
            <person name="Kuznetsov B."/>
            <person name="Gorlenko V.M."/>
        </authorList>
    </citation>
    <scope>NUCLEOTIDE SEQUENCE [LARGE SCALE GENOMIC DNA]</scope>
    <source>
        <strain evidence="9">isl-2</strain>
    </source>
</reference>
<name>A0A178M535_9CHLR</name>
<dbReference type="NCBIfam" id="NF005722">
    <property type="entry name" value="PRK07539.1-2"/>
    <property type="match status" value="1"/>
</dbReference>
<evidence type="ECO:0000313" key="9">
    <source>
        <dbReference type="Proteomes" id="UP000078287"/>
    </source>
</evidence>
<protein>
    <submittedName>
        <fullName evidence="8">NADH-quinone oxidoreductase</fullName>
    </submittedName>
</protein>
<dbReference type="GO" id="GO:0051537">
    <property type="term" value="F:2 iron, 2 sulfur cluster binding"/>
    <property type="evidence" value="ECO:0007669"/>
    <property type="project" value="UniProtKB-KW"/>
</dbReference>
<dbReference type="PROSITE" id="PS01099">
    <property type="entry name" value="COMPLEX1_24K"/>
    <property type="match status" value="1"/>
</dbReference>
<comment type="cofactor">
    <cofactor evidence="6">
        <name>[2Fe-2S] cluster</name>
        <dbReference type="ChEBI" id="CHEBI:190135"/>
    </cofactor>
</comment>
<evidence type="ECO:0000256" key="3">
    <source>
        <dbReference type="ARBA" id="ARBA00022723"/>
    </source>
</evidence>
<dbReference type="Pfam" id="PF01257">
    <property type="entry name" value="2Fe-2S_thioredx"/>
    <property type="match status" value="1"/>
</dbReference>
<dbReference type="GO" id="GO:0003954">
    <property type="term" value="F:NADH dehydrogenase activity"/>
    <property type="evidence" value="ECO:0007669"/>
    <property type="project" value="TreeGrafter"/>
</dbReference>
<comment type="caution">
    <text evidence="8">The sequence shown here is derived from an EMBL/GenBank/DDBJ whole genome shotgun (WGS) entry which is preliminary data.</text>
</comment>
<evidence type="ECO:0000256" key="6">
    <source>
        <dbReference type="ARBA" id="ARBA00034078"/>
    </source>
</evidence>
<dbReference type="Proteomes" id="UP000078287">
    <property type="component" value="Unassembled WGS sequence"/>
</dbReference>
<dbReference type="NCBIfam" id="TIGR01958">
    <property type="entry name" value="nuoE_fam"/>
    <property type="match status" value="1"/>
</dbReference>
<dbReference type="SUPFAM" id="SSF52833">
    <property type="entry name" value="Thioredoxin-like"/>
    <property type="match status" value="1"/>
</dbReference>
<feature type="region of interest" description="Disordered" evidence="7">
    <location>
        <begin position="199"/>
        <end position="230"/>
    </location>
</feature>
<dbReference type="Gene3D" id="1.10.10.1590">
    <property type="entry name" value="NADH-quinone oxidoreductase subunit E"/>
    <property type="match status" value="1"/>
</dbReference>
<dbReference type="AlphaFoldDB" id="A0A178M535"/>
<gene>
    <name evidence="8" type="ORF">A6A03_18145</name>
</gene>
<dbReference type="GO" id="GO:0046872">
    <property type="term" value="F:metal ion binding"/>
    <property type="evidence" value="ECO:0007669"/>
    <property type="project" value="UniProtKB-KW"/>
</dbReference>
<dbReference type="InterPro" id="IPR036249">
    <property type="entry name" value="Thioredoxin-like_sf"/>
</dbReference>
<sequence length="230" mass="25574">MSLIETHQAEIEAIVARYASKRSAVLPLLYLAQDTYGYLTDDAIREVAAILELPATDVFEVVGFYTLFYNRPVGTWVLQVCDDVPCCYCGAEELIAALKQTLGIREDETTPDGMFTLQRVKCLAACDRAPVLQANLDYVYDVTPDRVQALLNDLRSRAAEARKRGVSGRFAEDYEFTRDGRLVQIERFAPYRPREFVIEPPAAPATPPPSVAPEADAGLDRPDTRKASPL</sequence>
<feature type="compositionally biased region" description="Basic and acidic residues" evidence="7">
    <location>
        <begin position="218"/>
        <end position="230"/>
    </location>
</feature>
<evidence type="ECO:0000256" key="4">
    <source>
        <dbReference type="ARBA" id="ARBA00023004"/>
    </source>
</evidence>
<keyword evidence="4" id="KW-0408">Iron</keyword>
<dbReference type="RefSeq" id="WP_066790050.1">
    <property type="nucleotide sequence ID" value="NZ_LWQS01000077.1"/>
</dbReference>
<dbReference type="FunFam" id="1.10.10.1590:FF:000001">
    <property type="entry name" value="NADH-quinone oxidoreductase subunit E"/>
    <property type="match status" value="1"/>
</dbReference>
<keyword evidence="9" id="KW-1185">Reference proteome</keyword>
<accession>A0A178M535</accession>
<evidence type="ECO:0000256" key="5">
    <source>
        <dbReference type="ARBA" id="ARBA00023014"/>
    </source>
</evidence>